<comment type="caution">
    <text evidence="1">The sequence shown here is derived from an EMBL/GenBank/DDBJ whole genome shotgun (WGS) entry which is preliminary data.</text>
</comment>
<accession>A0ABM8T746</accession>
<name>A0ABM8T746_9BURK</name>
<protein>
    <submittedName>
        <fullName evidence="1">Uncharacterized protein</fullName>
    </submittedName>
</protein>
<dbReference type="Proteomes" id="UP000673821">
    <property type="component" value="Unassembled WGS sequence"/>
</dbReference>
<dbReference type="EMBL" id="CAJNBH010000062">
    <property type="protein sequence ID" value="CAE6863219.1"/>
    <property type="molecule type" value="Genomic_DNA"/>
</dbReference>
<sequence length="84" mass="9706">MSEGRMSLRAVIDKWVGRTPTNPIRVVRHGDARSRRYVQVALSGSQTARMIFFFRHDNGNWNVFPPETQRPAMTHLQYGPHDAQ</sequence>
<gene>
    <name evidence="1" type="ORF">R69776_08119</name>
</gene>
<dbReference type="RefSeq" id="WP_128576920.1">
    <property type="nucleotide sequence ID" value="NZ_CAJNAW010000056.1"/>
</dbReference>
<proteinExistence type="predicted"/>
<keyword evidence="2" id="KW-1185">Reference proteome</keyword>
<evidence type="ECO:0000313" key="1">
    <source>
        <dbReference type="EMBL" id="CAE6863219.1"/>
    </source>
</evidence>
<evidence type="ECO:0000313" key="2">
    <source>
        <dbReference type="Proteomes" id="UP000673821"/>
    </source>
</evidence>
<reference evidence="1 2" key="1">
    <citation type="submission" date="2021-02" db="EMBL/GenBank/DDBJ databases">
        <authorList>
            <person name="Vanwijnsberghe S."/>
        </authorList>
    </citation>
    <scope>NUCLEOTIDE SEQUENCE [LARGE SCALE GENOMIC DNA]</scope>
    <source>
        <strain evidence="1 2">R-69776</strain>
    </source>
</reference>
<organism evidence="1 2">
    <name type="scientific">Paraburkholderia nemoris</name>
    <dbReference type="NCBI Taxonomy" id="2793076"/>
    <lineage>
        <taxon>Bacteria</taxon>
        <taxon>Pseudomonadati</taxon>
        <taxon>Pseudomonadota</taxon>
        <taxon>Betaproteobacteria</taxon>
        <taxon>Burkholderiales</taxon>
        <taxon>Burkholderiaceae</taxon>
        <taxon>Paraburkholderia</taxon>
    </lineage>
</organism>